<feature type="transmembrane region" description="Helical" evidence="1">
    <location>
        <begin position="325"/>
        <end position="346"/>
    </location>
</feature>
<dbReference type="PANTHER" id="PTHR30590:SF2">
    <property type="entry name" value="INNER MEMBRANE PROTEIN"/>
    <property type="match status" value="1"/>
</dbReference>
<feature type="transmembrane region" description="Helical" evidence="1">
    <location>
        <begin position="18"/>
        <end position="37"/>
    </location>
</feature>
<dbReference type="Proteomes" id="UP001161391">
    <property type="component" value="Unassembled WGS sequence"/>
</dbReference>
<keyword evidence="1" id="KW-1133">Transmembrane helix</keyword>
<accession>A0ABQ5V619</accession>
<feature type="transmembrane region" description="Helical" evidence="1">
    <location>
        <begin position="58"/>
        <end position="82"/>
    </location>
</feature>
<organism evidence="3 4">
    <name type="scientific">Algimonas ampicilliniresistens</name>
    <dbReference type="NCBI Taxonomy" id="1298735"/>
    <lineage>
        <taxon>Bacteria</taxon>
        <taxon>Pseudomonadati</taxon>
        <taxon>Pseudomonadota</taxon>
        <taxon>Alphaproteobacteria</taxon>
        <taxon>Maricaulales</taxon>
        <taxon>Robiginitomaculaceae</taxon>
        <taxon>Algimonas</taxon>
    </lineage>
</organism>
<feature type="domain" description="DUF418" evidence="2">
    <location>
        <begin position="236"/>
        <end position="394"/>
    </location>
</feature>
<dbReference type="EMBL" id="BSNK01000001">
    <property type="protein sequence ID" value="GLQ22954.1"/>
    <property type="molecule type" value="Genomic_DNA"/>
</dbReference>
<feature type="transmembrane region" description="Helical" evidence="1">
    <location>
        <begin position="255"/>
        <end position="272"/>
    </location>
</feature>
<dbReference type="InterPro" id="IPR052529">
    <property type="entry name" value="Bact_Transport_Assoc"/>
</dbReference>
<sequence length="397" mass="43516">MDYQTQNEAMGRHIFPDLVRAFALLGIVLVNVAYFAFPGEITYFYGGLNSEADVAASFTVDALFLFKSYTLFSFMFGAGLAYQMMSAERRGVAFAPRYFRRMLGLLILGILHVTVAFIGDILIVYAVIGSVLFLFRNRSVKSLIRWAVGFLILQIVISLLMSTGLTMGEMYAPEEMNAVASEMRKVMDASTVVFQNGNFSEIVAQRWDSWTGYIVFAGLVQFSGVLSFFLFGLAAVRSGIMQTPDATIWARSRRVYLPVGLILSVIGAYLILRSGDPMSGMGAFGNSIILIGAPLSSMGYMGWIAKWSSGPATGFKIFAARAGTASLTTYLLQSLILSFVFCGYGLGLYAQLGAAACVAIALATAVVTLTFSSLWRTRFERGPMENLLRRWTYLGAR</sequence>
<evidence type="ECO:0000256" key="1">
    <source>
        <dbReference type="SAM" id="Phobius"/>
    </source>
</evidence>
<comment type="caution">
    <text evidence="3">The sequence shown here is derived from an EMBL/GenBank/DDBJ whole genome shotgun (WGS) entry which is preliminary data.</text>
</comment>
<feature type="transmembrane region" description="Helical" evidence="1">
    <location>
        <begin position="213"/>
        <end position="234"/>
    </location>
</feature>
<evidence type="ECO:0000313" key="4">
    <source>
        <dbReference type="Proteomes" id="UP001161391"/>
    </source>
</evidence>
<feature type="transmembrane region" description="Helical" evidence="1">
    <location>
        <begin position="284"/>
        <end position="304"/>
    </location>
</feature>
<dbReference type="RefSeq" id="WP_284387853.1">
    <property type="nucleotide sequence ID" value="NZ_BSNK01000001.1"/>
</dbReference>
<feature type="transmembrane region" description="Helical" evidence="1">
    <location>
        <begin position="102"/>
        <end position="135"/>
    </location>
</feature>
<dbReference type="InterPro" id="IPR007349">
    <property type="entry name" value="DUF418"/>
</dbReference>
<gene>
    <name evidence="3" type="primary">yxaH</name>
    <name evidence="3" type="ORF">GCM10007853_08280</name>
</gene>
<keyword evidence="1" id="KW-0812">Transmembrane</keyword>
<protein>
    <recommendedName>
        <fullName evidence="2">DUF418 domain-containing protein</fullName>
    </recommendedName>
</protein>
<keyword evidence="1" id="KW-0472">Membrane</keyword>
<proteinExistence type="predicted"/>
<feature type="transmembrane region" description="Helical" evidence="1">
    <location>
        <begin position="147"/>
        <end position="167"/>
    </location>
</feature>
<feature type="transmembrane region" description="Helical" evidence="1">
    <location>
        <begin position="352"/>
        <end position="375"/>
    </location>
</feature>
<dbReference type="PANTHER" id="PTHR30590">
    <property type="entry name" value="INNER MEMBRANE PROTEIN"/>
    <property type="match status" value="1"/>
</dbReference>
<evidence type="ECO:0000259" key="2">
    <source>
        <dbReference type="Pfam" id="PF04235"/>
    </source>
</evidence>
<evidence type="ECO:0000313" key="3">
    <source>
        <dbReference type="EMBL" id="GLQ22954.1"/>
    </source>
</evidence>
<keyword evidence="4" id="KW-1185">Reference proteome</keyword>
<reference evidence="3" key="1">
    <citation type="journal article" date="2014" name="Int. J. Syst. Evol. Microbiol.">
        <title>Complete genome of a new Firmicutes species belonging to the dominant human colonic microbiota ('Ruminococcus bicirculans') reveals two chromosomes and a selective capacity to utilize plant glucans.</title>
        <authorList>
            <consortium name="NISC Comparative Sequencing Program"/>
            <person name="Wegmann U."/>
            <person name="Louis P."/>
            <person name="Goesmann A."/>
            <person name="Henrissat B."/>
            <person name="Duncan S.H."/>
            <person name="Flint H.J."/>
        </authorList>
    </citation>
    <scope>NUCLEOTIDE SEQUENCE</scope>
    <source>
        <strain evidence="3">NBRC 108219</strain>
    </source>
</reference>
<reference evidence="3" key="2">
    <citation type="submission" date="2023-01" db="EMBL/GenBank/DDBJ databases">
        <title>Draft genome sequence of Algimonas ampicilliniresistens strain NBRC 108219.</title>
        <authorList>
            <person name="Sun Q."/>
            <person name="Mori K."/>
        </authorList>
    </citation>
    <scope>NUCLEOTIDE SEQUENCE</scope>
    <source>
        <strain evidence="3">NBRC 108219</strain>
    </source>
</reference>
<name>A0ABQ5V619_9PROT</name>
<dbReference type="Pfam" id="PF04235">
    <property type="entry name" value="DUF418"/>
    <property type="match status" value="1"/>
</dbReference>